<feature type="domain" description="RNA-binding S4" evidence="7">
    <location>
        <begin position="10"/>
        <end position="72"/>
    </location>
</feature>
<dbReference type="SUPFAM" id="SSF55120">
    <property type="entry name" value="Pseudouridine synthase"/>
    <property type="match status" value="1"/>
</dbReference>
<organism evidence="8 9">
    <name type="scientific">Campylobacter insulaenigrae NCTC 12927</name>
    <dbReference type="NCBI Taxonomy" id="1031564"/>
    <lineage>
        <taxon>Bacteria</taxon>
        <taxon>Pseudomonadati</taxon>
        <taxon>Campylobacterota</taxon>
        <taxon>Epsilonproteobacteria</taxon>
        <taxon>Campylobacterales</taxon>
        <taxon>Campylobacteraceae</taxon>
        <taxon>Campylobacter</taxon>
    </lineage>
</organism>
<protein>
    <recommendedName>
        <fullName evidence="6">Pseudouridine synthase</fullName>
        <ecNumber evidence="6">5.4.99.-</ecNumber>
    </recommendedName>
</protein>
<dbReference type="GO" id="GO:0120159">
    <property type="term" value="F:rRNA pseudouridine synthase activity"/>
    <property type="evidence" value="ECO:0007669"/>
    <property type="project" value="UniProtKB-ARBA"/>
</dbReference>
<evidence type="ECO:0000256" key="6">
    <source>
        <dbReference type="RuleBase" id="RU362028"/>
    </source>
</evidence>
<dbReference type="SUPFAM" id="SSF55174">
    <property type="entry name" value="Alpha-L RNA-binding motif"/>
    <property type="match status" value="1"/>
</dbReference>
<dbReference type="PROSITE" id="PS50889">
    <property type="entry name" value="S4"/>
    <property type="match status" value="1"/>
</dbReference>
<dbReference type="PROSITE" id="PS01129">
    <property type="entry name" value="PSI_RLU"/>
    <property type="match status" value="1"/>
</dbReference>
<keyword evidence="3 6" id="KW-0413">Isomerase</keyword>
<feature type="active site" evidence="4">
    <location>
        <position position="134"/>
    </location>
</feature>
<comment type="similarity">
    <text evidence="2 6">Belongs to the pseudouridine synthase RluA family.</text>
</comment>
<dbReference type="Gene3D" id="3.10.290.10">
    <property type="entry name" value="RNA-binding S4 domain"/>
    <property type="match status" value="1"/>
</dbReference>
<dbReference type="PANTHER" id="PTHR21600:SF44">
    <property type="entry name" value="RIBOSOMAL LARGE SUBUNIT PSEUDOURIDINE SYNTHASE D"/>
    <property type="match status" value="1"/>
</dbReference>
<sequence>MFNFSSLYEERLDTLLSEILKQSRSQISKIIKDNCVCVNGKNITKNSFKIKLRDEIFITLPKIQKPSQNNALDFDIEILYEDEDILILNKNPNLVVHGATSVKEATLVDWLLSRGYALSNLNGEYRAGLVHRLDKGTSGAIVIAKNNQAHQFLANQLLDKSMGRIYIALCDLALKENKMSNEKAIIRCPNNRLKKITTNDIFHPSAKNAKTDFLNLLHSQNCALIAAKLYTGRTHQIRVHLADFNRYILGDQLYGYKGKIKYNRVMLHAYLIYFVHPKTQELMFIKAPIFDDFSQILEENFNKGEVDEKISLNYLKRCFDF</sequence>
<dbReference type="EC" id="5.4.99.-" evidence="6"/>
<dbReference type="Gene3D" id="3.30.2350.10">
    <property type="entry name" value="Pseudouridine synthase"/>
    <property type="match status" value="1"/>
</dbReference>
<dbReference type="InterPro" id="IPR006224">
    <property type="entry name" value="PsdUridine_synth_RluA-like_CS"/>
</dbReference>
<dbReference type="GO" id="GO:0003723">
    <property type="term" value="F:RNA binding"/>
    <property type="evidence" value="ECO:0007669"/>
    <property type="project" value="UniProtKB-KW"/>
</dbReference>
<gene>
    <name evidence="8" type="primary">rluD</name>
    <name evidence="8" type="ORF">CINS_0584</name>
</gene>
<dbReference type="AlphaFoldDB" id="A0A0A8H1L6"/>
<dbReference type="InterPro" id="IPR036986">
    <property type="entry name" value="S4_RNA-bd_sf"/>
</dbReference>
<comment type="catalytic activity">
    <reaction evidence="1 6">
        <text>a uridine in RNA = a pseudouridine in RNA</text>
        <dbReference type="Rhea" id="RHEA:48348"/>
        <dbReference type="Rhea" id="RHEA-COMP:12068"/>
        <dbReference type="Rhea" id="RHEA-COMP:12069"/>
        <dbReference type="ChEBI" id="CHEBI:65314"/>
        <dbReference type="ChEBI" id="CHEBI:65315"/>
    </reaction>
</comment>
<dbReference type="InterPro" id="IPR006145">
    <property type="entry name" value="PsdUridine_synth_RsuA/RluA"/>
</dbReference>
<reference evidence="8 9" key="1">
    <citation type="journal article" date="2014" name="Genome Biol. Evol.">
        <title>Comparative Genomics of the Campylobacter lari Group.</title>
        <authorList>
            <person name="Miller W.G."/>
            <person name="Yee E."/>
            <person name="Chapman M.H."/>
            <person name="Smith T.P."/>
            <person name="Bono J.L."/>
            <person name="Huynh S."/>
            <person name="Parker C.T."/>
            <person name="Vandamme P."/>
            <person name="Luong K."/>
            <person name="Korlach J."/>
        </authorList>
    </citation>
    <scope>NUCLEOTIDE SEQUENCE [LARGE SCALE GENOMIC DNA]</scope>
    <source>
        <strain evidence="8 9">NCTC 12927</strain>
    </source>
</reference>
<dbReference type="Pfam" id="PF01479">
    <property type="entry name" value="S4"/>
    <property type="match status" value="1"/>
</dbReference>
<evidence type="ECO:0000259" key="7">
    <source>
        <dbReference type="SMART" id="SM00363"/>
    </source>
</evidence>
<proteinExistence type="inferred from homology"/>
<evidence type="ECO:0000256" key="1">
    <source>
        <dbReference type="ARBA" id="ARBA00000073"/>
    </source>
</evidence>
<accession>A0A0A8H1L6</accession>
<evidence type="ECO:0000256" key="2">
    <source>
        <dbReference type="ARBA" id="ARBA00010876"/>
    </source>
</evidence>
<dbReference type="Proteomes" id="UP000031163">
    <property type="component" value="Chromosome"/>
</dbReference>
<dbReference type="InterPro" id="IPR006225">
    <property type="entry name" value="PsdUridine_synth_RluC/D"/>
</dbReference>
<dbReference type="EMBL" id="CP007770">
    <property type="protein sequence ID" value="AJC87555.1"/>
    <property type="molecule type" value="Genomic_DNA"/>
</dbReference>
<dbReference type="NCBIfam" id="TIGR00005">
    <property type="entry name" value="rluA_subfam"/>
    <property type="match status" value="1"/>
</dbReference>
<evidence type="ECO:0000313" key="9">
    <source>
        <dbReference type="Proteomes" id="UP000031163"/>
    </source>
</evidence>
<dbReference type="CDD" id="cd02869">
    <property type="entry name" value="PseudoU_synth_RluA_like"/>
    <property type="match status" value="1"/>
</dbReference>
<dbReference type="InterPro" id="IPR050188">
    <property type="entry name" value="RluA_PseudoU_synthase"/>
</dbReference>
<dbReference type="KEGG" id="cis:CINS_0584"/>
<dbReference type="PANTHER" id="PTHR21600">
    <property type="entry name" value="MITOCHONDRIAL RNA PSEUDOURIDINE SYNTHASE"/>
    <property type="match status" value="1"/>
</dbReference>
<name>A0A0A8H1L6_9BACT</name>
<evidence type="ECO:0000256" key="3">
    <source>
        <dbReference type="ARBA" id="ARBA00023235"/>
    </source>
</evidence>
<dbReference type="GeneID" id="74431391"/>
<dbReference type="Pfam" id="PF00849">
    <property type="entry name" value="PseudoU_synth_2"/>
    <property type="match status" value="1"/>
</dbReference>
<dbReference type="InterPro" id="IPR020103">
    <property type="entry name" value="PsdUridine_synth_cat_dom_sf"/>
</dbReference>
<evidence type="ECO:0000256" key="5">
    <source>
        <dbReference type="PROSITE-ProRule" id="PRU00182"/>
    </source>
</evidence>
<dbReference type="STRING" id="1031564.CINS_0584"/>
<dbReference type="HOGENOM" id="CLU_016902_4_4_7"/>
<dbReference type="GO" id="GO:0000455">
    <property type="term" value="P:enzyme-directed rRNA pseudouridine synthesis"/>
    <property type="evidence" value="ECO:0007669"/>
    <property type="project" value="TreeGrafter"/>
</dbReference>
<dbReference type="RefSeq" id="WP_039649689.1">
    <property type="nucleotide sequence ID" value="NZ_CP007770.1"/>
</dbReference>
<dbReference type="SMART" id="SM00363">
    <property type="entry name" value="S4"/>
    <property type="match status" value="1"/>
</dbReference>
<keyword evidence="5" id="KW-0694">RNA-binding</keyword>
<comment type="function">
    <text evidence="6">Responsible for synthesis of pseudouridine from uracil.</text>
</comment>
<evidence type="ECO:0000256" key="4">
    <source>
        <dbReference type="PIRSR" id="PIRSR606225-1"/>
    </source>
</evidence>
<evidence type="ECO:0000313" key="8">
    <source>
        <dbReference type="EMBL" id="AJC87555.1"/>
    </source>
</evidence>
<dbReference type="CDD" id="cd00165">
    <property type="entry name" value="S4"/>
    <property type="match status" value="1"/>
</dbReference>
<dbReference type="InterPro" id="IPR002942">
    <property type="entry name" value="S4_RNA-bd"/>
</dbReference>